<reference evidence="2 3" key="1">
    <citation type="journal article" date="2014" name="PLoS Genet.">
        <title>Phylogenetically driven sequencing of extremely halophilic archaea reveals strategies for static and dynamic osmo-response.</title>
        <authorList>
            <person name="Becker E.A."/>
            <person name="Seitzer P.M."/>
            <person name="Tritt A."/>
            <person name="Larsen D."/>
            <person name="Krusor M."/>
            <person name="Yao A.I."/>
            <person name="Wu D."/>
            <person name="Madern D."/>
            <person name="Eisen J.A."/>
            <person name="Darling A.E."/>
            <person name="Facciotti M.T."/>
        </authorList>
    </citation>
    <scope>NUCLEOTIDE SEQUENCE [LARGE SCALE GENOMIC DNA]</scope>
    <source>
        <strain evidence="3">ATCC 43099 / DSM 3394 / CCM 3739 / CIP 104546 / IAM 13178 / JCM 8861 / NBRC 102185 / NCIMB 2190 / MS3</strain>
    </source>
</reference>
<dbReference type="EMBL" id="AOHS01000052">
    <property type="protein sequence ID" value="ELY26073.1"/>
    <property type="molecule type" value="Genomic_DNA"/>
</dbReference>
<gene>
    <name evidence="2" type="ORF">C500_16332</name>
</gene>
<organism evidence="2 3">
    <name type="scientific">Natrialba magadii (strain ATCC 43099 / DSM 3394 / CCM 3739 / CIP 104546 / IAM 13178 / JCM 8861 / NBRC 102185 / NCIMB 2190 / MS3)</name>
    <name type="common">Natronobacterium magadii</name>
    <dbReference type="NCBI Taxonomy" id="547559"/>
    <lineage>
        <taxon>Archaea</taxon>
        <taxon>Methanobacteriati</taxon>
        <taxon>Methanobacteriota</taxon>
        <taxon>Stenosarchaea group</taxon>
        <taxon>Halobacteria</taxon>
        <taxon>Halobacteriales</taxon>
        <taxon>Natrialbaceae</taxon>
        <taxon>Natrialba</taxon>
    </lineage>
</organism>
<accession>L9UPJ5</accession>
<dbReference type="AlphaFoldDB" id="L9UPJ5"/>
<evidence type="ECO:0000313" key="3">
    <source>
        <dbReference type="Proteomes" id="UP000011543"/>
    </source>
</evidence>
<proteinExistence type="predicted"/>
<evidence type="ECO:0000256" key="1">
    <source>
        <dbReference type="SAM" id="MobiDB-lite"/>
    </source>
</evidence>
<sequence>MEIDRSYHSERLQTLNRYITGSGVVSGLDIESFEPTSDGIEITLTPGLALDGRGRPIVVEQMTTTSLPDASSDELHLFIQYNEVPVETVPVPDTDGAIEDDAVPNRVVETFELTSRENPPETSAVTEAIDLSELKSADRDATSFAQELTNRYHEHHGSDSASESDPAVYLGGYERTSDGSWSEITDRGARPYVYDHELLFSLLAQHLTDTDNPHETPVHEPVDPNPDIGDIEDRLADLETSLHALEQERDTFARYTLRKTIKDRARYFATLGDRIEEHHGESSRVAREIVRVSDSELADSENVHTQYTQQLSELLPYLIEIGDLLDGVVTERSLERYLRAVSQLQSSLKSDADLIDLIDADDRVCETVDSFDVLVNVVPDA</sequence>
<dbReference type="Proteomes" id="UP000011543">
    <property type="component" value="Unassembled WGS sequence"/>
</dbReference>
<evidence type="ECO:0000313" key="2">
    <source>
        <dbReference type="EMBL" id="ELY26073.1"/>
    </source>
</evidence>
<protein>
    <submittedName>
        <fullName evidence="2">Uncharacterized protein</fullName>
    </submittedName>
</protein>
<comment type="caution">
    <text evidence="2">The sequence shown here is derived from an EMBL/GenBank/DDBJ whole genome shotgun (WGS) entry which is preliminary data.</text>
</comment>
<name>L9UPJ5_NATMM</name>
<dbReference type="PATRIC" id="fig|547559.17.peg.3206"/>
<feature type="region of interest" description="Disordered" evidence="1">
    <location>
        <begin position="152"/>
        <end position="182"/>
    </location>
</feature>